<keyword evidence="11" id="KW-1185">Reference proteome</keyword>
<feature type="binding site" evidence="8">
    <location>
        <position position="50"/>
    </location>
    <ligand>
        <name>Zn(2+)</name>
        <dbReference type="ChEBI" id="CHEBI:29105"/>
    </ligand>
</feature>
<dbReference type="Pfam" id="PF04502">
    <property type="entry name" value="Saf4_Yju2"/>
    <property type="match status" value="1"/>
</dbReference>
<proteinExistence type="inferred from homology"/>
<evidence type="ECO:0000256" key="5">
    <source>
        <dbReference type="ARBA" id="ARBA00022833"/>
    </source>
</evidence>
<dbReference type="GO" id="GO:0071006">
    <property type="term" value="C:U2-type catalytic step 1 spliceosome"/>
    <property type="evidence" value="ECO:0007669"/>
    <property type="project" value="UniProtKB-UniRule"/>
</dbReference>
<dbReference type="InterPro" id="IPR043701">
    <property type="entry name" value="Yju2"/>
</dbReference>
<dbReference type="GO" id="GO:0000349">
    <property type="term" value="P:generation of catalytic spliceosome for first transesterification step"/>
    <property type="evidence" value="ECO:0007669"/>
    <property type="project" value="UniProtKB-UniRule"/>
</dbReference>
<feature type="binding site" evidence="8">
    <location>
        <position position="83"/>
    </location>
    <ligand>
        <name>Zn(2+)</name>
        <dbReference type="ChEBI" id="CHEBI:29105"/>
    </ligand>
</feature>
<comment type="function">
    <text evidence="8">Part of the spliceosome which catalyzes two sequential transesterification reactions, first the excision of the non-coding intron from pre-mRNA and then the ligation of the coding exons to form the mature mRNA. Plays a role in stabilizing the structure of the spliceosome catalytic core and docking of the branch helix into the active site, producing 5'-exon and lariat intron-3'-intermediates.</text>
</comment>
<protein>
    <recommendedName>
        <fullName evidence="8">Splicing factor YJU2</fullName>
    </recommendedName>
</protein>
<evidence type="ECO:0000256" key="1">
    <source>
        <dbReference type="ARBA" id="ARBA00004123"/>
    </source>
</evidence>
<comment type="subunit">
    <text evidence="8">Component of the spliceosome. Present in the activated B complex, the catalytically activated B* complex which catalyzes the branching, the catalytic step 1 C complex catalyzing the exon ligation, and the postcatalytic P complex containing the ligated exons (mRNA) and the excised lariat intron.</text>
</comment>
<dbReference type="InterPro" id="IPR007590">
    <property type="entry name" value="Saf4/Yju2"/>
</dbReference>
<dbReference type="OrthoDB" id="674963at2759"/>
<feature type="binding site" evidence="8">
    <location>
        <position position="86"/>
    </location>
    <ligand>
        <name>Zn(2+)</name>
        <dbReference type="ChEBI" id="CHEBI:29105"/>
    </ligand>
</feature>
<keyword evidence="7 8" id="KW-0539">Nucleus</keyword>
<evidence type="ECO:0000256" key="7">
    <source>
        <dbReference type="ARBA" id="ARBA00023242"/>
    </source>
</evidence>
<evidence type="ECO:0000256" key="4">
    <source>
        <dbReference type="ARBA" id="ARBA00022728"/>
    </source>
</evidence>
<evidence type="ECO:0000256" key="8">
    <source>
        <dbReference type="HAMAP-Rule" id="MF_03226"/>
    </source>
</evidence>
<keyword evidence="2" id="KW-0507">mRNA processing</keyword>
<gene>
    <name evidence="10" type="ORF">BU16DRAFT_301931</name>
</gene>
<accession>A0A6A6R4H5</accession>
<feature type="region of interest" description="Disordered" evidence="9">
    <location>
        <begin position="231"/>
        <end position="252"/>
    </location>
</feature>
<comment type="subcellular location">
    <subcellularLocation>
        <location evidence="1 8">Nucleus</location>
    </subcellularLocation>
</comment>
<feature type="region of interest" description="Disordered" evidence="9">
    <location>
        <begin position="168"/>
        <end position="198"/>
    </location>
</feature>
<dbReference type="PANTHER" id="PTHR12111:SF1">
    <property type="entry name" value="SPLICING FACTOR YJU2"/>
    <property type="match status" value="1"/>
</dbReference>
<feature type="binding site" evidence="8">
    <location>
        <position position="47"/>
    </location>
    <ligand>
        <name>Zn(2+)</name>
        <dbReference type="ChEBI" id="CHEBI:29105"/>
    </ligand>
</feature>
<dbReference type="PANTHER" id="PTHR12111">
    <property type="entry name" value="SPLICING FACTOR YJU2"/>
    <property type="match status" value="1"/>
</dbReference>
<reference evidence="10" key="1">
    <citation type="journal article" date="2020" name="Stud. Mycol.">
        <title>101 Dothideomycetes genomes: a test case for predicting lifestyles and emergence of pathogens.</title>
        <authorList>
            <person name="Haridas S."/>
            <person name="Albert R."/>
            <person name="Binder M."/>
            <person name="Bloem J."/>
            <person name="Labutti K."/>
            <person name="Salamov A."/>
            <person name="Andreopoulos B."/>
            <person name="Baker S."/>
            <person name="Barry K."/>
            <person name="Bills G."/>
            <person name="Bluhm B."/>
            <person name="Cannon C."/>
            <person name="Castanera R."/>
            <person name="Culley D."/>
            <person name="Daum C."/>
            <person name="Ezra D."/>
            <person name="Gonzalez J."/>
            <person name="Henrissat B."/>
            <person name="Kuo A."/>
            <person name="Liang C."/>
            <person name="Lipzen A."/>
            <person name="Lutzoni F."/>
            <person name="Magnuson J."/>
            <person name="Mondo S."/>
            <person name="Nolan M."/>
            <person name="Ohm R."/>
            <person name="Pangilinan J."/>
            <person name="Park H.-J."/>
            <person name="Ramirez L."/>
            <person name="Alfaro M."/>
            <person name="Sun H."/>
            <person name="Tritt A."/>
            <person name="Yoshinaga Y."/>
            <person name="Zwiers L.-H."/>
            <person name="Turgeon B."/>
            <person name="Goodwin S."/>
            <person name="Spatafora J."/>
            <person name="Crous P."/>
            <person name="Grigoriev I."/>
        </authorList>
    </citation>
    <scope>NUCLEOTIDE SEQUENCE</scope>
    <source>
        <strain evidence="10">CBS 269.34</strain>
    </source>
</reference>
<keyword evidence="3 8" id="KW-0479">Metal-binding</keyword>
<evidence type="ECO:0000256" key="9">
    <source>
        <dbReference type="SAM" id="MobiDB-lite"/>
    </source>
</evidence>
<organism evidence="10 11">
    <name type="scientific">Lophium mytilinum</name>
    <dbReference type="NCBI Taxonomy" id="390894"/>
    <lineage>
        <taxon>Eukaryota</taxon>
        <taxon>Fungi</taxon>
        <taxon>Dikarya</taxon>
        <taxon>Ascomycota</taxon>
        <taxon>Pezizomycotina</taxon>
        <taxon>Dothideomycetes</taxon>
        <taxon>Pleosporomycetidae</taxon>
        <taxon>Mytilinidiales</taxon>
        <taxon>Mytilinidiaceae</taxon>
        <taxon>Lophium</taxon>
    </lineage>
</organism>
<comment type="similarity">
    <text evidence="8">Belongs to the CWC16 family. YJU2 subfamily.</text>
</comment>
<dbReference type="EMBL" id="MU004185">
    <property type="protein sequence ID" value="KAF2498663.1"/>
    <property type="molecule type" value="Genomic_DNA"/>
</dbReference>
<dbReference type="GO" id="GO:0046872">
    <property type="term" value="F:metal ion binding"/>
    <property type="evidence" value="ECO:0007669"/>
    <property type="project" value="UniProtKB-KW"/>
</dbReference>
<dbReference type="HAMAP" id="MF_03226">
    <property type="entry name" value="YJU2"/>
    <property type="match status" value="1"/>
</dbReference>
<keyword evidence="6" id="KW-0508">mRNA splicing</keyword>
<evidence type="ECO:0000256" key="2">
    <source>
        <dbReference type="ARBA" id="ARBA00022664"/>
    </source>
</evidence>
<evidence type="ECO:0000256" key="3">
    <source>
        <dbReference type="ARBA" id="ARBA00022723"/>
    </source>
</evidence>
<feature type="compositionally biased region" description="Basic and acidic residues" evidence="9">
    <location>
        <begin position="168"/>
        <end position="191"/>
    </location>
</feature>
<keyword evidence="4 8" id="KW-0747">Spliceosome</keyword>
<name>A0A6A6R4H5_9PEZI</name>
<dbReference type="AlphaFoldDB" id="A0A6A6R4H5"/>
<sequence length="252" mass="28986">MAERKVIYKYYPPDFDPSAIARRRGPKPVGASKLPTSRMMAPFSMRCNSCGEYIYKGRKFNARKENPHKKYLGIEIVRLYIRCTGCSAVITLCTDPKNKDYECESGAKRNFEPWRAAKLAEETEEGTMDRLEREEGERDVMRELDRKVEDEKTGMAVADALDEIRSRNARQEHVGKDGVGEDAEVREKREREEEDAKDIEIAHQAFAKMRKGEETEECEKKLEGTIDWTMRGAKKKQKSSLLPGLKHKMSAK</sequence>
<dbReference type="Proteomes" id="UP000799750">
    <property type="component" value="Unassembled WGS sequence"/>
</dbReference>
<keyword evidence="5 8" id="KW-0862">Zinc</keyword>
<evidence type="ECO:0000256" key="6">
    <source>
        <dbReference type="ARBA" id="ARBA00023187"/>
    </source>
</evidence>
<evidence type="ECO:0000313" key="10">
    <source>
        <dbReference type="EMBL" id="KAF2498663.1"/>
    </source>
</evidence>
<evidence type="ECO:0000313" key="11">
    <source>
        <dbReference type="Proteomes" id="UP000799750"/>
    </source>
</evidence>